<keyword evidence="2" id="KW-1185">Reference proteome</keyword>
<protein>
    <submittedName>
        <fullName evidence="1">Uncharacterized protein</fullName>
    </submittedName>
</protein>
<dbReference type="AlphaFoldDB" id="A0AAW1TQW7"/>
<dbReference type="EMBL" id="JARQZJ010000013">
    <property type="protein sequence ID" value="KAK9872723.1"/>
    <property type="molecule type" value="Genomic_DNA"/>
</dbReference>
<accession>A0AAW1TQW7</accession>
<gene>
    <name evidence="1" type="ORF">WA026_019504</name>
</gene>
<sequence length="140" mass="16442">MEKRYTLASNHRFKKLQEEVKAMVKTNKQKHIREKFGNLDGNERKQWKVIKGLLNRPEKGNTIIKLESDGREYTSRTEIAEILNDHFINIATNSNSDIQSQLSSTARPYFNVEMHLPISNKFKGNCKHHHKFKKLYGTRT</sequence>
<organism evidence="1 2">
    <name type="scientific">Henosepilachna vigintioctopunctata</name>
    <dbReference type="NCBI Taxonomy" id="420089"/>
    <lineage>
        <taxon>Eukaryota</taxon>
        <taxon>Metazoa</taxon>
        <taxon>Ecdysozoa</taxon>
        <taxon>Arthropoda</taxon>
        <taxon>Hexapoda</taxon>
        <taxon>Insecta</taxon>
        <taxon>Pterygota</taxon>
        <taxon>Neoptera</taxon>
        <taxon>Endopterygota</taxon>
        <taxon>Coleoptera</taxon>
        <taxon>Polyphaga</taxon>
        <taxon>Cucujiformia</taxon>
        <taxon>Coccinelloidea</taxon>
        <taxon>Coccinellidae</taxon>
        <taxon>Epilachninae</taxon>
        <taxon>Epilachnini</taxon>
        <taxon>Henosepilachna</taxon>
    </lineage>
</organism>
<dbReference type="Proteomes" id="UP001431783">
    <property type="component" value="Unassembled WGS sequence"/>
</dbReference>
<evidence type="ECO:0000313" key="1">
    <source>
        <dbReference type="EMBL" id="KAK9872723.1"/>
    </source>
</evidence>
<evidence type="ECO:0000313" key="2">
    <source>
        <dbReference type="Proteomes" id="UP001431783"/>
    </source>
</evidence>
<comment type="caution">
    <text evidence="1">The sequence shown here is derived from an EMBL/GenBank/DDBJ whole genome shotgun (WGS) entry which is preliminary data.</text>
</comment>
<reference evidence="1 2" key="1">
    <citation type="submission" date="2023-03" db="EMBL/GenBank/DDBJ databases">
        <title>Genome insight into feeding habits of ladybird beetles.</title>
        <authorList>
            <person name="Li H.-S."/>
            <person name="Huang Y.-H."/>
            <person name="Pang H."/>
        </authorList>
    </citation>
    <scope>NUCLEOTIDE SEQUENCE [LARGE SCALE GENOMIC DNA]</scope>
    <source>
        <strain evidence="1">SYSU_2023b</strain>
        <tissue evidence="1">Whole body</tissue>
    </source>
</reference>
<name>A0AAW1TQW7_9CUCU</name>
<proteinExistence type="predicted"/>